<proteinExistence type="predicted"/>
<name>A0A699J4V8_TANCI</name>
<accession>A0A699J4V8</accession>
<sequence length="114" mass="12238">GASSSPKSTPFTPNTDLVIPSPIAILDFLQSITALAVARNPLPTSKEVSRLMFTYDPKSAKVSKGFEYPNLQGRVNIPGSSIFADTSLWMNADPFLPSSNLSTYISNIALYIGV</sequence>
<organism evidence="1">
    <name type="scientific">Tanacetum cinerariifolium</name>
    <name type="common">Dalmatian daisy</name>
    <name type="synonym">Chrysanthemum cinerariifolium</name>
    <dbReference type="NCBI Taxonomy" id="118510"/>
    <lineage>
        <taxon>Eukaryota</taxon>
        <taxon>Viridiplantae</taxon>
        <taxon>Streptophyta</taxon>
        <taxon>Embryophyta</taxon>
        <taxon>Tracheophyta</taxon>
        <taxon>Spermatophyta</taxon>
        <taxon>Magnoliopsida</taxon>
        <taxon>eudicotyledons</taxon>
        <taxon>Gunneridae</taxon>
        <taxon>Pentapetalae</taxon>
        <taxon>asterids</taxon>
        <taxon>campanulids</taxon>
        <taxon>Asterales</taxon>
        <taxon>Asteraceae</taxon>
        <taxon>Asteroideae</taxon>
        <taxon>Anthemideae</taxon>
        <taxon>Anthemidinae</taxon>
        <taxon>Tanacetum</taxon>
    </lineage>
</organism>
<gene>
    <name evidence="1" type="ORF">Tci_582269</name>
</gene>
<protein>
    <submittedName>
        <fullName evidence="1">Uncharacterized protein</fullName>
    </submittedName>
</protein>
<comment type="caution">
    <text evidence="1">The sequence shown here is derived from an EMBL/GenBank/DDBJ whole genome shotgun (WGS) entry which is preliminary data.</text>
</comment>
<dbReference type="EMBL" id="BKCJ010369279">
    <property type="protein sequence ID" value="GFA10297.1"/>
    <property type="molecule type" value="Genomic_DNA"/>
</dbReference>
<feature type="non-terminal residue" evidence="1">
    <location>
        <position position="1"/>
    </location>
</feature>
<evidence type="ECO:0000313" key="1">
    <source>
        <dbReference type="EMBL" id="GFA10297.1"/>
    </source>
</evidence>
<reference evidence="1" key="1">
    <citation type="journal article" date="2019" name="Sci. Rep.">
        <title>Draft genome of Tanacetum cinerariifolium, the natural source of mosquito coil.</title>
        <authorList>
            <person name="Yamashiro T."/>
            <person name="Shiraishi A."/>
            <person name="Satake H."/>
            <person name="Nakayama K."/>
        </authorList>
    </citation>
    <scope>NUCLEOTIDE SEQUENCE</scope>
</reference>
<dbReference type="AlphaFoldDB" id="A0A699J4V8"/>